<keyword evidence="1" id="KW-0472">Membrane</keyword>
<comment type="caution">
    <text evidence="2">The sequence shown here is derived from an EMBL/GenBank/DDBJ whole genome shotgun (WGS) entry which is preliminary data.</text>
</comment>
<keyword evidence="1" id="KW-0812">Transmembrane</keyword>
<evidence type="ECO:0000313" key="3">
    <source>
        <dbReference type="Proteomes" id="UP000307362"/>
    </source>
</evidence>
<sequence>VFDQLKNMAQIDHTRHRSCISFMVNLMAGLIAYTFQTKKPSIKVTRL</sequence>
<evidence type="ECO:0000313" key="2">
    <source>
        <dbReference type="EMBL" id="TMP81835.1"/>
    </source>
</evidence>
<keyword evidence="1" id="KW-1133">Transmembrane helix</keyword>
<reference evidence="2 3" key="1">
    <citation type="submission" date="2017-12" db="EMBL/GenBank/DDBJ databases">
        <authorList>
            <person name="Paulsen S."/>
            <person name="Gram L.K."/>
        </authorList>
    </citation>
    <scope>NUCLEOTIDE SEQUENCE [LARGE SCALE GENOMIC DNA]</scope>
    <source>
        <strain evidence="2 3">S1189</strain>
    </source>
</reference>
<name>A0A5S3YV63_9GAMM</name>
<evidence type="ECO:0000256" key="1">
    <source>
        <dbReference type="SAM" id="Phobius"/>
    </source>
</evidence>
<organism evidence="2 3">
    <name type="scientific">Pseudoalteromonas phenolica</name>
    <dbReference type="NCBI Taxonomy" id="161398"/>
    <lineage>
        <taxon>Bacteria</taxon>
        <taxon>Pseudomonadati</taxon>
        <taxon>Pseudomonadota</taxon>
        <taxon>Gammaproteobacteria</taxon>
        <taxon>Alteromonadales</taxon>
        <taxon>Pseudoalteromonadaceae</taxon>
        <taxon>Pseudoalteromonas</taxon>
    </lineage>
</organism>
<dbReference type="EMBL" id="PNCM01000013">
    <property type="protein sequence ID" value="TMP81835.1"/>
    <property type="molecule type" value="Genomic_DNA"/>
</dbReference>
<feature type="transmembrane region" description="Helical" evidence="1">
    <location>
        <begin position="20"/>
        <end position="36"/>
    </location>
</feature>
<feature type="non-terminal residue" evidence="2">
    <location>
        <position position="1"/>
    </location>
</feature>
<dbReference type="AlphaFoldDB" id="A0A5S3YV63"/>
<protein>
    <submittedName>
        <fullName evidence="2">IS982 family transposase</fullName>
    </submittedName>
</protein>
<reference evidence="3" key="2">
    <citation type="submission" date="2019-06" db="EMBL/GenBank/DDBJ databases">
        <title>Co-occurence of chitin degradation, pigmentation and bioactivity in marine Pseudoalteromonas.</title>
        <authorList>
            <person name="Sonnenschein E.C."/>
            <person name="Bech P.K."/>
        </authorList>
    </citation>
    <scope>NUCLEOTIDE SEQUENCE [LARGE SCALE GENOMIC DNA]</scope>
    <source>
        <strain evidence="3">S1189</strain>
    </source>
</reference>
<proteinExistence type="predicted"/>
<dbReference type="Proteomes" id="UP000307362">
    <property type="component" value="Unassembled WGS sequence"/>
</dbReference>
<accession>A0A5S3YV63</accession>
<gene>
    <name evidence="2" type="ORF">CWB73_05390</name>
</gene>